<dbReference type="EMBL" id="BDGG01000009">
    <property type="protein sequence ID" value="GAV03593.1"/>
    <property type="molecule type" value="Genomic_DNA"/>
</dbReference>
<name>A0A1D1VTP9_RAMVA</name>
<keyword evidence="4" id="KW-1185">Reference proteome</keyword>
<evidence type="ECO:0000256" key="1">
    <source>
        <dbReference type="PROSITE-ProRule" id="PRU00176"/>
    </source>
</evidence>
<dbReference type="PROSITE" id="PS50102">
    <property type="entry name" value="RRM"/>
    <property type="match status" value="1"/>
</dbReference>
<dbReference type="SMART" id="SM00360">
    <property type="entry name" value="RRM"/>
    <property type="match status" value="2"/>
</dbReference>
<dbReference type="InterPro" id="IPR035979">
    <property type="entry name" value="RBD_domain_sf"/>
</dbReference>
<organism evidence="3 4">
    <name type="scientific">Ramazzottius varieornatus</name>
    <name type="common">Water bear</name>
    <name type="synonym">Tardigrade</name>
    <dbReference type="NCBI Taxonomy" id="947166"/>
    <lineage>
        <taxon>Eukaryota</taxon>
        <taxon>Metazoa</taxon>
        <taxon>Ecdysozoa</taxon>
        <taxon>Tardigrada</taxon>
        <taxon>Eutardigrada</taxon>
        <taxon>Parachela</taxon>
        <taxon>Hypsibioidea</taxon>
        <taxon>Ramazzottiidae</taxon>
        <taxon>Ramazzottius</taxon>
    </lineage>
</organism>
<reference evidence="3 4" key="1">
    <citation type="journal article" date="2016" name="Nat. Commun.">
        <title>Extremotolerant tardigrade genome and improved radiotolerance of human cultured cells by tardigrade-unique protein.</title>
        <authorList>
            <person name="Hashimoto T."/>
            <person name="Horikawa D.D."/>
            <person name="Saito Y."/>
            <person name="Kuwahara H."/>
            <person name="Kozuka-Hata H."/>
            <person name="Shin-I T."/>
            <person name="Minakuchi Y."/>
            <person name="Ohishi K."/>
            <person name="Motoyama A."/>
            <person name="Aizu T."/>
            <person name="Enomoto A."/>
            <person name="Kondo K."/>
            <person name="Tanaka S."/>
            <person name="Hara Y."/>
            <person name="Koshikawa S."/>
            <person name="Sagara H."/>
            <person name="Miura T."/>
            <person name="Yokobori S."/>
            <person name="Miyagawa K."/>
            <person name="Suzuki Y."/>
            <person name="Kubo T."/>
            <person name="Oyama M."/>
            <person name="Kohara Y."/>
            <person name="Fujiyama A."/>
            <person name="Arakawa K."/>
            <person name="Katayama T."/>
            <person name="Toyoda A."/>
            <person name="Kunieda T."/>
        </authorList>
    </citation>
    <scope>NUCLEOTIDE SEQUENCE [LARGE SCALE GENOMIC DNA]</scope>
    <source>
        <strain evidence="3 4">YOKOZUNA-1</strain>
    </source>
</reference>
<evidence type="ECO:0000313" key="3">
    <source>
        <dbReference type="EMBL" id="GAV03593.1"/>
    </source>
</evidence>
<dbReference type="CDD" id="cd00590">
    <property type="entry name" value="RRM_SF"/>
    <property type="match status" value="1"/>
</dbReference>
<dbReference type="STRING" id="947166.A0A1D1VTP9"/>
<sequence>MAQNCHQSQLKACFLPPDITDSMFREMFCLLQGVEDCNTVRFTQRTCDGDRGIIGDCIGLGFIRFRSREDLDRALAFFERAREHFGHGILIDHKDVKVDVALPPTRDYCVKVVVFGIPDRWMDRELLVHFQAFGIVEHAAIDSNRRGHVIFHNRTSAEAAVLSSQNNTVSADGAVLRLRIHLASNLA</sequence>
<accession>A0A1D1VTP9</accession>
<gene>
    <name evidence="3" type="primary">RvY_13989-1</name>
    <name evidence="3" type="synonym">RvY_13989.1</name>
    <name evidence="3" type="ORF">RvY_13989</name>
</gene>
<dbReference type="AlphaFoldDB" id="A0A1D1VTP9"/>
<dbReference type="SUPFAM" id="SSF54928">
    <property type="entry name" value="RNA-binding domain, RBD"/>
    <property type="match status" value="1"/>
</dbReference>
<comment type="caution">
    <text evidence="3">The sequence shown here is derived from an EMBL/GenBank/DDBJ whole genome shotgun (WGS) entry which is preliminary data.</text>
</comment>
<evidence type="ECO:0000259" key="2">
    <source>
        <dbReference type="PROSITE" id="PS50102"/>
    </source>
</evidence>
<dbReference type="InterPro" id="IPR000504">
    <property type="entry name" value="RRM_dom"/>
</dbReference>
<dbReference type="GO" id="GO:0003723">
    <property type="term" value="F:RNA binding"/>
    <property type="evidence" value="ECO:0007669"/>
    <property type="project" value="UniProtKB-UniRule"/>
</dbReference>
<evidence type="ECO:0000313" key="4">
    <source>
        <dbReference type="Proteomes" id="UP000186922"/>
    </source>
</evidence>
<proteinExistence type="predicted"/>
<keyword evidence="1" id="KW-0694">RNA-binding</keyword>
<protein>
    <recommendedName>
        <fullName evidence="2">RRM domain-containing protein</fullName>
    </recommendedName>
</protein>
<dbReference type="Gene3D" id="3.30.70.330">
    <property type="match status" value="2"/>
</dbReference>
<dbReference type="InterPro" id="IPR012677">
    <property type="entry name" value="Nucleotide-bd_a/b_plait_sf"/>
</dbReference>
<dbReference type="Proteomes" id="UP000186922">
    <property type="component" value="Unassembled WGS sequence"/>
</dbReference>
<feature type="domain" description="RRM" evidence="2">
    <location>
        <begin position="8"/>
        <end position="103"/>
    </location>
</feature>